<protein>
    <submittedName>
        <fullName evidence="5">Transposable element Tcb2 transposase</fullName>
    </submittedName>
</protein>
<evidence type="ECO:0000259" key="3">
    <source>
        <dbReference type="Pfam" id="PF01498"/>
    </source>
</evidence>
<dbReference type="Proteomes" id="UP000887159">
    <property type="component" value="Unassembled WGS sequence"/>
</dbReference>
<dbReference type="PANTHER" id="PTHR46068:SF1">
    <property type="entry name" value="TRANSPOSASE IS30-LIKE HTH DOMAIN-CONTAINING PROTEIN"/>
    <property type="match status" value="1"/>
</dbReference>
<proteinExistence type="predicted"/>
<reference evidence="5" key="1">
    <citation type="submission" date="2020-08" db="EMBL/GenBank/DDBJ databases">
        <title>Multicomponent nature underlies the extraordinary mechanical properties of spider dragline silk.</title>
        <authorList>
            <person name="Kono N."/>
            <person name="Nakamura H."/>
            <person name="Mori M."/>
            <person name="Yoshida Y."/>
            <person name="Ohtoshi R."/>
            <person name="Malay A.D."/>
            <person name="Moran D.A.P."/>
            <person name="Tomita M."/>
            <person name="Numata K."/>
            <person name="Arakawa K."/>
        </authorList>
    </citation>
    <scope>NUCLEOTIDE SEQUENCE</scope>
</reference>
<dbReference type="InterPro" id="IPR002492">
    <property type="entry name" value="Transposase_Tc1-like"/>
</dbReference>
<evidence type="ECO:0000313" key="6">
    <source>
        <dbReference type="Proteomes" id="UP000887159"/>
    </source>
</evidence>
<comment type="caution">
    <text evidence="5">The sequence shown here is derived from an EMBL/GenBank/DDBJ whole genome shotgun (WGS) entry which is preliminary data.</text>
</comment>
<dbReference type="InterPro" id="IPR036397">
    <property type="entry name" value="RNaseH_sf"/>
</dbReference>
<dbReference type="InterPro" id="IPR009057">
    <property type="entry name" value="Homeodomain-like_sf"/>
</dbReference>
<dbReference type="GO" id="GO:0015074">
    <property type="term" value="P:DNA integration"/>
    <property type="evidence" value="ECO:0007669"/>
    <property type="project" value="InterPro"/>
</dbReference>
<evidence type="ECO:0000313" key="5">
    <source>
        <dbReference type="EMBL" id="GFY05001.1"/>
    </source>
</evidence>
<gene>
    <name evidence="5" type="ORF">TNCV_561331</name>
</gene>
<name>A0A8X6SAM6_TRICX</name>
<organism evidence="5 6">
    <name type="scientific">Trichonephila clavipes</name>
    <name type="common">Golden silk orbweaver</name>
    <name type="synonym">Nephila clavipes</name>
    <dbReference type="NCBI Taxonomy" id="2585209"/>
    <lineage>
        <taxon>Eukaryota</taxon>
        <taxon>Metazoa</taxon>
        <taxon>Ecdysozoa</taxon>
        <taxon>Arthropoda</taxon>
        <taxon>Chelicerata</taxon>
        <taxon>Arachnida</taxon>
        <taxon>Araneae</taxon>
        <taxon>Araneomorphae</taxon>
        <taxon>Entelegynae</taxon>
        <taxon>Araneoidea</taxon>
        <taxon>Nephilidae</taxon>
        <taxon>Trichonephila</taxon>
    </lineage>
</organism>
<feature type="domain" description="Transposase Tc1-like" evidence="3">
    <location>
        <begin position="160"/>
        <end position="232"/>
    </location>
</feature>
<dbReference type="InterPro" id="IPR038717">
    <property type="entry name" value="Tc1-like_DDE_dom"/>
</dbReference>
<sequence length="433" mass="49705">MFDSSKPDDDVVNFVSKLKSHMQSLHPKPPKHHGKRPVFIHPGLLEATHVFLRRDMLRRPLQQPYDGPFKVLQRKDKVFSLTSMNETPATVEPNATASTPATVESDPTASTPTQPSTRSGRKVHLPTSVVARVWNRFQEIGHVRRRPGAGRPRATTSTDDRYIQLTARRNRTENATQLQRQLLLATGRRVSNQTVRNRLHEGGLCARRPMVCIPLTPHHRAARRRWADEHRDWEQHDWSQVLFTDESRFSLECDTRRVLVWRDRGTRNNPAFVRERSQYRRAGWMVWGGICIGGRTDLHIIRNGTLTGRRYADEILRPRVIPYAGAIGDSFVFQDDYARPHRPRLVENMLEAETIQRMGWPACSPDLIPIEHVWDILGRRIAARRRPPATVRDLEIALLEEWNSILQSLIDNLIASMANRCAAVLAVRGDHTP</sequence>
<dbReference type="GO" id="GO:0005634">
    <property type="term" value="C:nucleus"/>
    <property type="evidence" value="ECO:0007669"/>
    <property type="project" value="UniProtKB-SubCell"/>
</dbReference>
<dbReference type="AlphaFoldDB" id="A0A8X6SAM6"/>
<dbReference type="EMBL" id="BMAU01021248">
    <property type="protein sequence ID" value="GFY05001.1"/>
    <property type="molecule type" value="Genomic_DNA"/>
</dbReference>
<feature type="compositionally biased region" description="Polar residues" evidence="2">
    <location>
        <begin position="84"/>
        <end position="118"/>
    </location>
</feature>
<feature type="domain" description="Tc1-like transposase DDE" evidence="4">
    <location>
        <begin position="240"/>
        <end position="386"/>
    </location>
</feature>
<feature type="region of interest" description="Disordered" evidence="2">
    <location>
        <begin position="84"/>
        <end position="123"/>
    </location>
</feature>
<dbReference type="Gene3D" id="3.30.420.10">
    <property type="entry name" value="Ribonuclease H-like superfamily/Ribonuclease H"/>
    <property type="match status" value="1"/>
</dbReference>
<accession>A0A8X6SAM6</accession>
<keyword evidence="6" id="KW-1185">Reference proteome</keyword>
<dbReference type="GO" id="GO:0006313">
    <property type="term" value="P:DNA transposition"/>
    <property type="evidence" value="ECO:0007669"/>
    <property type="project" value="InterPro"/>
</dbReference>
<dbReference type="Pfam" id="PF13358">
    <property type="entry name" value="DDE_3"/>
    <property type="match status" value="1"/>
</dbReference>
<comment type="subcellular location">
    <subcellularLocation>
        <location evidence="1">Nucleus</location>
    </subcellularLocation>
</comment>
<dbReference type="GO" id="GO:0003677">
    <property type="term" value="F:DNA binding"/>
    <property type="evidence" value="ECO:0007669"/>
    <property type="project" value="InterPro"/>
</dbReference>
<evidence type="ECO:0000259" key="4">
    <source>
        <dbReference type="Pfam" id="PF13358"/>
    </source>
</evidence>
<evidence type="ECO:0000256" key="1">
    <source>
        <dbReference type="ARBA" id="ARBA00004123"/>
    </source>
</evidence>
<dbReference type="SUPFAM" id="SSF46689">
    <property type="entry name" value="Homeodomain-like"/>
    <property type="match status" value="1"/>
</dbReference>
<evidence type="ECO:0000256" key="2">
    <source>
        <dbReference type="SAM" id="MobiDB-lite"/>
    </source>
</evidence>
<dbReference type="Pfam" id="PF01498">
    <property type="entry name" value="HTH_Tnp_Tc3_2"/>
    <property type="match status" value="1"/>
</dbReference>
<dbReference type="PANTHER" id="PTHR46068">
    <property type="entry name" value="PROTEIN CBG27172"/>
    <property type="match status" value="1"/>
</dbReference>